<gene>
    <name evidence="2" type="ORF">A9404_07540</name>
</gene>
<dbReference type="AlphaFoldDB" id="A0A191ZHB2"/>
<organism evidence="2 3">
    <name type="scientific">Halothiobacillus diazotrophicus</name>
    <dbReference type="NCBI Taxonomy" id="1860122"/>
    <lineage>
        <taxon>Bacteria</taxon>
        <taxon>Pseudomonadati</taxon>
        <taxon>Pseudomonadota</taxon>
        <taxon>Gammaproteobacteria</taxon>
        <taxon>Chromatiales</taxon>
        <taxon>Halothiobacillaceae</taxon>
        <taxon>Halothiobacillus</taxon>
    </lineage>
</organism>
<dbReference type="EMBL" id="CP016027">
    <property type="protein sequence ID" value="ANJ67255.1"/>
    <property type="molecule type" value="Genomic_DNA"/>
</dbReference>
<accession>A0A191ZHB2</accession>
<sequence length="99" mass="10991">MQCTVYKSSKKADLYLFVPTDIQPDTLDPAILAPFGALQAVMTLDLSADRRLARSDTATIRKHIQAFGFHVQMPPGNENWAHWDNLKAGIRGQDPNPDA</sequence>
<dbReference type="InterPro" id="IPR027354">
    <property type="entry name" value="YcgL_dom"/>
</dbReference>
<dbReference type="Gene3D" id="3.10.510.20">
    <property type="entry name" value="YcgL domain"/>
    <property type="match status" value="1"/>
</dbReference>
<dbReference type="Proteomes" id="UP000078596">
    <property type="component" value="Chromosome"/>
</dbReference>
<dbReference type="PANTHER" id="PTHR38109">
    <property type="entry name" value="PROTEIN YCGL"/>
    <property type="match status" value="1"/>
</dbReference>
<dbReference type="PANTHER" id="PTHR38109:SF1">
    <property type="entry name" value="PROTEIN YCGL"/>
    <property type="match status" value="1"/>
</dbReference>
<dbReference type="STRING" id="1860122.A9404_07540"/>
<evidence type="ECO:0000259" key="1">
    <source>
        <dbReference type="PROSITE" id="PS51648"/>
    </source>
</evidence>
<dbReference type="InterPro" id="IPR038068">
    <property type="entry name" value="YcgL-like_sf"/>
</dbReference>
<dbReference type="SUPFAM" id="SSF160191">
    <property type="entry name" value="YcgL-like"/>
    <property type="match status" value="1"/>
</dbReference>
<reference evidence="2 3" key="1">
    <citation type="submission" date="2016-06" db="EMBL/GenBank/DDBJ databases">
        <title>Insight into the functional genes involving in sulfur oxidation in Pearl River water.</title>
        <authorList>
            <person name="Luo J."/>
            <person name="Tan X."/>
            <person name="Lin W."/>
        </authorList>
    </citation>
    <scope>NUCLEOTIDE SEQUENCE [LARGE SCALE GENOMIC DNA]</scope>
    <source>
        <strain evidence="2 3">LS2</strain>
    </source>
</reference>
<evidence type="ECO:0000313" key="2">
    <source>
        <dbReference type="EMBL" id="ANJ67255.1"/>
    </source>
</evidence>
<keyword evidence="3" id="KW-1185">Reference proteome</keyword>
<dbReference type="PROSITE" id="PS51648">
    <property type="entry name" value="YCGL"/>
    <property type="match status" value="1"/>
</dbReference>
<protein>
    <recommendedName>
        <fullName evidence="1">YcgL domain-containing protein</fullName>
    </recommendedName>
</protein>
<evidence type="ECO:0000313" key="3">
    <source>
        <dbReference type="Proteomes" id="UP000078596"/>
    </source>
</evidence>
<feature type="domain" description="YcgL" evidence="1">
    <location>
        <begin position="1"/>
        <end position="85"/>
    </location>
</feature>
<dbReference type="KEGG" id="haz:A9404_07540"/>
<proteinExistence type="predicted"/>
<dbReference type="RefSeq" id="WP_066099750.1">
    <property type="nucleotide sequence ID" value="NZ_CP016027.1"/>
</dbReference>
<dbReference type="Pfam" id="PF05166">
    <property type="entry name" value="YcgL"/>
    <property type="match status" value="1"/>
</dbReference>
<name>A0A191ZHB2_9GAMM</name>